<protein>
    <submittedName>
        <fullName evidence="3">Uncharacterized protein</fullName>
    </submittedName>
</protein>
<name>A0A284R0Y7_ARMOS</name>
<feature type="transmembrane region" description="Helical" evidence="2">
    <location>
        <begin position="63"/>
        <end position="84"/>
    </location>
</feature>
<accession>A0A284R0Y7</accession>
<evidence type="ECO:0000256" key="2">
    <source>
        <dbReference type="SAM" id="Phobius"/>
    </source>
</evidence>
<organism evidence="3 4">
    <name type="scientific">Armillaria ostoyae</name>
    <name type="common">Armillaria root rot fungus</name>
    <dbReference type="NCBI Taxonomy" id="47428"/>
    <lineage>
        <taxon>Eukaryota</taxon>
        <taxon>Fungi</taxon>
        <taxon>Dikarya</taxon>
        <taxon>Basidiomycota</taxon>
        <taxon>Agaricomycotina</taxon>
        <taxon>Agaricomycetes</taxon>
        <taxon>Agaricomycetidae</taxon>
        <taxon>Agaricales</taxon>
        <taxon>Marasmiineae</taxon>
        <taxon>Physalacriaceae</taxon>
        <taxon>Armillaria</taxon>
    </lineage>
</organism>
<dbReference type="OrthoDB" id="3002348at2759"/>
<dbReference type="OMA" id="MELAFYI"/>
<feature type="transmembrane region" description="Helical" evidence="2">
    <location>
        <begin position="140"/>
        <end position="159"/>
    </location>
</feature>
<feature type="compositionally biased region" description="Low complexity" evidence="1">
    <location>
        <begin position="294"/>
        <end position="309"/>
    </location>
</feature>
<keyword evidence="4" id="KW-1185">Reference proteome</keyword>
<feature type="transmembrane region" description="Helical" evidence="2">
    <location>
        <begin position="171"/>
        <end position="197"/>
    </location>
</feature>
<dbReference type="EMBL" id="FUEG01000003">
    <property type="protein sequence ID" value="SJL02380.1"/>
    <property type="molecule type" value="Genomic_DNA"/>
</dbReference>
<dbReference type="AlphaFoldDB" id="A0A284R0Y7"/>
<feature type="transmembrane region" description="Helical" evidence="2">
    <location>
        <begin position="244"/>
        <end position="263"/>
    </location>
</feature>
<feature type="transmembrane region" description="Helical" evidence="2">
    <location>
        <begin position="218"/>
        <end position="238"/>
    </location>
</feature>
<feature type="region of interest" description="Disordered" evidence="1">
    <location>
        <begin position="294"/>
        <end position="314"/>
    </location>
</feature>
<evidence type="ECO:0000313" key="3">
    <source>
        <dbReference type="EMBL" id="SJL02380.1"/>
    </source>
</evidence>
<keyword evidence="2" id="KW-1133">Transmembrane helix</keyword>
<keyword evidence="2" id="KW-0812">Transmembrane</keyword>
<evidence type="ECO:0000313" key="4">
    <source>
        <dbReference type="Proteomes" id="UP000219338"/>
    </source>
</evidence>
<proteinExistence type="predicted"/>
<dbReference type="Proteomes" id="UP000219338">
    <property type="component" value="Unassembled WGS sequence"/>
</dbReference>
<evidence type="ECO:0000256" key="1">
    <source>
        <dbReference type="SAM" id="MobiDB-lite"/>
    </source>
</evidence>
<gene>
    <name evidence="3" type="ORF">ARMOST_05707</name>
</gene>
<keyword evidence="2" id="KW-0472">Membrane</keyword>
<feature type="transmembrane region" description="Helical" evidence="2">
    <location>
        <begin position="113"/>
        <end position="133"/>
    </location>
</feature>
<sequence length="350" mass="39454">MATKADIPLYLTDEDKAIVFQYLDDFLNSQFLLALLHGVYTGILAVTLWNIFVNKCRPIRRALVVVILLYALITISFALGWSFMSSGFIENGQNFWTVFSKLNGANQAYNWEAGIPAAISTILADSYIIWCCWTVWGRHWLIVLLPILSLISATVARSIDVYRLYFSAVDSVFLTLNLSSILATTLWCTVFIIFRILTVTGVRREGGRLRVYHHFIEVLVESSALYSIALIMELAFYIRNDAVFFYFDGITLIAKGVAPTLLLGRVAAGHTRPTEEHDDSATVSTLRFQMTLQSSQSSQPSTSSFQESTRPNAVLETDVEAQRERLDELVVDAERTQLPIEFMTSVRESE</sequence>
<feature type="transmembrane region" description="Helical" evidence="2">
    <location>
        <begin position="31"/>
        <end position="51"/>
    </location>
</feature>
<reference evidence="4" key="1">
    <citation type="journal article" date="2017" name="Nat. Ecol. Evol.">
        <title>Genome expansion and lineage-specific genetic innovations in the forest pathogenic fungi Armillaria.</title>
        <authorList>
            <person name="Sipos G."/>
            <person name="Prasanna A.N."/>
            <person name="Walter M.C."/>
            <person name="O'Connor E."/>
            <person name="Balint B."/>
            <person name="Krizsan K."/>
            <person name="Kiss B."/>
            <person name="Hess J."/>
            <person name="Varga T."/>
            <person name="Slot J."/>
            <person name="Riley R."/>
            <person name="Boka B."/>
            <person name="Rigling D."/>
            <person name="Barry K."/>
            <person name="Lee J."/>
            <person name="Mihaltcheva S."/>
            <person name="LaButti K."/>
            <person name="Lipzen A."/>
            <person name="Waldron R."/>
            <person name="Moloney N.M."/>
            <person name="Sperisen C."/>
            <person name="Kredics L."/>
            <person name="Vagvoelgyi C."/>
            <person name="Patrignani A."/>
            <person name="Fitzpatrick D."/>
            <person name="Nagy I."/>
            <person name="Doyle S."/>
            <person name="Anderson J.B."/>
            <person name="Grigoriev I.V."/>
            <person name="Gueldener U."/>
            <person name="Muensterkoetter M."/>
            <person name="Nagy L.G."/>
        </authorList>
    </citation>
    <scope>NUCLEOTIDE SEQUENCE [LARGE SCALE GENOMIC DNA]</scope>
    <source>
        <strain evidence="4">C18/9</strain>
    </source>
</reference>